<comment type="function">
    <text evidence="1">Needed for flagellar regrowth and assembly.</text>
</comment>
<dbReference type="InterPro" id="IPR018035">
    <property type="entry name" value="Flagellar_FliH/T3SS_HrpE"/>
</dbReference>
<comment type="similarity">
    <text evidence="3">Belongs to the FliH family.</text>
</comment>
<evidence type="ECO:0000256" key="5">
    <source>
        <dbReference type="ARBA" id="ARBA00022448"/>
    </source>
</evidence>
<dbReference type="GO" id="GO:0003774">
    <property type="term" value="F:cytoskeletal motor activity"/>
    <property type="evidence" value="ECO:0007669"/>
    <property type="project" value="InterPro"/>
</dbReference>
<dbReference type="PANTHER" id="PTHR34982">
    <property type="entry name" value="YOP PROTEINS TRANSLOCATION PROTEIN L"/>
    <property type="match status" value="1"/>
</dbReference>
<dbReference type="InterPro" id="IPR000563">
    <property type="entry name" value="Flag_FliH"/>
</dbReference>
<evidence type="ECO:0000256" key="1">
    <source>
        <dbReference type="ARBA" id="ARBA00003041"/>
    </source>
</evidence>
<accession>A0A7W7KM74</accession>
<evidence type="ECO:0000256" key="7">
    <source>
        <dbReference type="ARBA" id="ARBA00022795"/>
    </source>
</evidence>
<feature type="domain" description="Flagellar assembly protein FliH/Type III secretion system HrpE" evidence="10">
    <location>
        <begin position="100"/>
        <end position="222"/>
    </location>
</feature>
<dbReference type="PANTHER" id="PTHR34982:SF1">
    <property type="entry name" value="FLAGELLAR ASSEMBLY PROTEIN FLIH"/>
    <property type="match status" value="1"/>
</dbReference>
<dbReference type="GO" id="GO:0009288">
    <property type="term" value="C:bacterial-type flagellum"/>
    <property type="evidence" value="ECO:0007669"/>
    <property type="project" value="InterPro"/>
</dbReference>
<evidence type="ECO:0000313" key="11">
    <source>
        <dbReference type="EMBL" id="MBB4865397.1"/>
    </source>
</evidence>
<dbReference type="PRINTS" id="PR01003">
    <property type="entry name" value="FLGFLIH"/>
</dbReference>
<dbReference type="GO" id="GO:0015031">
    <property type="term" value="P:protein transport"/>
    <property type="evidence" value="ECO:0007669"/>
    <property type="project" value="UniProtKB-KW"/>
</dbReference>
<comment type="subcellular location">
    <subcellularLocation>
        <location evidence="2">Cytoplasm</location>
    </subcellularLocation>
</comment>
<dbReference type="EMBL" id="JACHLI010000018">
    <property type="protein sequence ID" value="MBB4865397.1"/>
    <property type="molecule type" value="Genomic_DNA"/>
</dbReference>
<dbReference type="AlphaFoldDB" id="A0A7W7KM74"/>
<keyword evidence="9" id="KW-1006">Bacterial flagellum protein export</keyword>
<keyword evidence="7" id="KW-1005">Bacterial flagellum biogenesis</keyword>
<dbReference type="Proteomes" id="UP000566995">
    <property type="component" value="Unassembled WGS sequence"/>
</dbReference>
<gene>
    <name evidence="11" type="ORF">HNP46_004278</name>
</gene>
<organism evidence="11 12">
    <name type="scientific">Pseudomonas nitroreducens</name>
    <dbReference type="NCBI Taxonomy" id="46680"/>
    <lineage>
        <taxon>Bacteria</taxon>
        <taxon>Pseudomonadati</taxon>
        <taxon>Pseudomonadota</taxon>
        <taxon>Gammaproteobacteria</taxon>
        <taxon>Pseudomonadales</taxon>
        <taxon>Pseudomonadaceae</taxon>
        <taxon>Pseudomonas</taxon>
    </lineage>
</organism>
<keyword evidence="11" id="KW-0966">Cell projection</keyword>
<dbReference type="RefSeq" id="WP_184592838.1">
    <property type="nucleotide sequence ID" value="NZ_JACHLI010000018.1"/>
</dbReference>
<proteinExistence type="inferred from homology"/>
<keyword evidence="8" id="KW-0653">Protein transport</keyword>
<keyword evidence="11" id="KW-0969">Cilium</keyword>
<dbReference type="GO" id="GO:0071973">
    <property type="term" value="P:bacterial-type flagellum-dependent cell motility"/>
    <property type="evidence" value="ECO:0007669"/>
    <property type="project" value="InterPro"/>
</dbReference>
<keyword evidence="6" id="KW-0963">Cytoplasm</keyword>
<evidence type="ECO:0000256" key="4">
    <source>
        <dbReference type="ARBA" id="ARBA00016507"/>
    </source>
</evidence>
<evidence type="ECO:0000313" key="12">
    <source>
        <dbReference type="Proteomes" id="UP000566995"/>
    </source>
</evidence>
<sequence length="232" mass="25048">MSEFDPQHSWRPWKLQELSELAPAPTAAAKAEVAGTAPAAKFEQKTELQILREEATEAGHKAGFSQGHAEGLAQGLEEGRNKAYQEASDEAARAVVQFVAPIREAQEAFFEALKDNDRVIAQRIAELAVKVAHKLVGHVIDLNVSAVAQTVADLLKSDPEVLGKPKLWLNPEDIAIVREAHAEALDAAGWTVVADESLHRGGCRVTNEQGEIDASIETRWAHLSNALSLGDA</sequence>
<evidence type="ECO:0000256" key="2">
    <source>
        <dbReference type="ARBA" id="ARBA00004496"/>
    </source>
</evidence>
<dbReference type="Pfam" id="PF02108">
    <property type="entry name" value="FliH"/>
    <property type="match status" value="1"/>
</dbReference>
<comment type="caution">
    <text evidence="11">The sequence shown here is derived from an EMBL/GenBank/DDBJ whole genome shotgun (WGS) entry which is preliminary data.</text>
</comment>
<dbReference type="InterPro" id="IPR051472">
    <property type="entry name" value="T3SS_Stator/FliH"/>
</dbReference>
<dbReference type="GO" id="GO:0044781">
    <property type="term" value="P:bacterial-type flagellum organization"/>
    <property type="evidence" value="ECO:0007669"/>
    <property type="project" value="UniProtKB-KW"/>
</dbReference>
<name>A0A7W7KM74_PSENT</name>
<protein>
    <recommendedName>
        <fullName evidence="4">Flagellar assembly protein FliH</fullName>
    </recommendedName>
</protein>
<evidence type="ECO:0000256" key="9">
    <source>
        <dbReference type="ARBA" id="ARBA00023225"/>
    </source>
</evidence>
<evidence type="ECO:0000256" key="8">
    <source>
        <dbReference type="ARBA" id="ARBA00022927"/>
    </source>
</evidence>
<evidence type="ECO:0000256" key="6">
    <source>
        <dbReference type="ARBA" id="ARBA00022490"/>
    </source>
</evidence>
<keyword evidence="11" id="KW-0282">Flagellum</keyword>
<keyword evidence="5" id="KW-0813">Transport</keyword>
<evidence type="ECO:0000259" key="10">
    <source>
        <dbReference type="Pfam" id="PF02108"/>
    </source>
</evidence>
<dbReference type="GO" id="GO:0005829">
    <property type="term" value="C:cytosol"/>
    <property type="evidence" value="ECO:0007669"/>
    <property type="project" value="TreeGrafter"/>
</dbReference>
<evidence type="ECO:0000256" key="3">
    <source>
        <dbReference type="ARBA" id="ARBA00006602"/>
    </source>
</evidence>
<reference evidence="11 12" key="1">
    <citation type="submission" date="2020-08" db="EMBL/GenBank/DDBJ databases">
        <title>Functional genomics of gut bacteria from endangered species of beetles.</title>
        <authorList>
            <person name="Carlos-Shanley C."/>
        </authorList>
    </citation>
    <scope>NUCLEOTIDE SEQUENCE [LARGE SCALE GENOMIC DNA]</scope>
    <source>
        <strain evidence="11 12">S00179</strain>
    </source>
</reference>